<protein>
    <submittedName>
        <fullName evidence="1">Uncharacterized protein</fullName>
    </submittedName>
</protein>
<organism evidence="1 2">
    <name type="scientific">Bosea massiliensis</name>
    <dbReference type="NCBI Taxonomy" id="151419"/>
    <lineage>
        <taxon>Bacteria</taxon>
        <taxon>Pseudomonadati</taxon>
        <taxon>Pseudomonadota</taxon>
        <taxon>Alphaproteobacteria</taxon>
        <taxon>Hyphomicrobiales</taxon>
        <taxon>Boseaceae</taxon>
        <taxon>Bosea</taxon>
    </lineage>
</organism>
<reference evidence="2" key="1">
    <citation type="journal article" date="2019" name="Int. J. Syst. Evol. Microbiol.">
        <title>The Global Catalogue of Microorganisms (GCM) 10K type strain sequencing project: providing services to taxonomists for standard genome sequencing and annotation.</title>
        <authorList>
            <consortium name="The Broad Institute Genomics Platform"/>
            <consortium name="The Broad Institute Genome Sequencing Center for Infectious Disease"/>
            <person name="Wu L."/>
            <person name="Ma J."/>
        </authorList>
    </citation>
    <scope>NUCLEOTIDE SEQUENCE [LARGE SCALE GENOMIC DNA]</scope>
    <source>
        <strain evidence="2">CCUG 43117</strain>
    </source>
</reference>
<evidence type="ECO:0000313" key="2">
    <source>
        <dbReference type="Proteomes" id="UP001596060"/>
    </source>
</evidence>
<gene>
    <name evidence="1" type="ORF">ACFPN9_29610</name>
</gene>
<accession>A0ABW0P9Q4</accession>
<name>A0ABW0P9Q4_9HYPH</name>
<evidence type="ECO:0000313" key="1">
    <source>
        <dbReference type="EMBL" id="MFC5509376.1"/>
    </source>
</evidence>
<sequence>MRVSRGVFDTDQVNRSKMRFPASELMRAHQNHRRECQARGVRCGTPCNLQHDMHRLIGWSCELGLYLDSEMVRVLGQIEEPENETERAQLRSIAESYWTAFHHGAVPLQAEILKRAEIAESLGARSLQLEAAVVEKQGIAATLYPELFIPGVGKVDKDGLADYRDVIDRMTEIQPGIFHDTDRDLLLFAHRFFRRSLSHRNKLNVDFLQKFATIAATQPGLRVRLRLDPDIIGHPDSVRNIVELEYWRGPLYDDDIANIKNGVAEHKADERTRKFEGIDRTHVWWKSPETRDGDEERRSEFRTFEIEELIENPSAGLGDDQFGCRYAHAEFSAEEDAITHFDGAIRAYPADDYLKRIDASIDRAGKRSEYTKLFRLDNALPIKDWKEILTAYFRGNNLIPEYFRGSTDTDIATEQGSDQNIIKDIKSDSPDIAALVTLAEGTLSGPPIQFFLDQFFEMGGHEIYYLEVGVGQVAQRLRAMFDLSTVPTTGFRDGILNLPRIAFVPDGDLKTTFDGFVTVLADALSADVETGITQRAAVPVTWEDDGMLVTLAVAGKADKVAAVLERLPNLIDPRQPPSEWIEALSGTIKAIAPKQPSEVMWDGVSRGILEIKRFGEVEQQMQLPDDLIRKL</sequence>
<keyword evidence="2" id="KW-1185">Reference proteome</keyword>
<dbReference type="EMBL" id="JBHSLU010000161">
    <property type="protein sequence ID" value="MFC5509376.1"/>
    <property type="molecule type" value="Genomic_DNA"/>
</dbReference>
<comment type="caution">
    <text evidence="1">The sequence shown here is derived from an EMBL/GenBank/DDBJ whole genome shotgun (WGS) entry which is preliminary data.</text>
</comment>
<dbReference type="RefSeq" id="WP_377818105.1">
    <property type="nucleotide sequence ID" value="NZ_JBHSLU010000161.1"/>
</dbReference>
<dbReference type="Proteomes" id="UP001596060">
    <property type="component" value="Unassembled WGS sequence"/>
</dbReference>
<proteinExistence type="predicted"/>